<protein>
    <recommendedName>
        <fullName evidence="2">histidine kinase</fullName>
        <ecNumber evidence="2">2.7.13.3</ecNumber>
    </recommendedName>
</protein>
<keyword evidence="5" id="KW-1185">Reference proteome</keyword>
<feature type="domain" description="Histidine kinase" evidence="3">
    <location>
        <begin position="1"/>
        <end position="131"/>
    </location>
</feature>
<dbReference type="Gene3D" id="3.30.565.10">
    <property type="entry name" value="Histidine kinase-like ATPase, C-terminal domain"/>
    <property type="match status" value="1"/>
</dbReference>
<dbReference type="InterPro" id="IPR004358">
    <property type="entry name" value="Sig_transdc_His_kin-like_C"/>
</dbReference>
<keyword evidence="4" id="KW-0418">Kinase</keyword>
<gene>
    <name evidence="4" type="ORF">JFN93_05655</name>
</gene>
<dbReference type="PROSITE" id="PS50109">
    <property type="entry name" value="HIS_KIN"/>
    <property type="match status" value="1"/>
</dbReference>
<dbReference type="EMBL" id="JAEMHM010000004">
    <property type="protein sequence ID" value="MBJ6724186.1"/>
    <property type="molecule type" value="Genomic_DNA"/>
</dbReference>
<sequence length="140" mass="15268">MELHVAVEVETPEEMMVNGYRNGYAQALFNILVNARDAFGESRTSDAKLKVRACKRDGKAVVTVTDNAGGIQEDNLEKIFDPFFTTKKSGEGTGIGLFMSKTMIEKNMGGSLTARNVAGCAEFCIEVREGFSKDSGWGEK</sequence>
<accession>A0A8J7LY26</accession>
<proteinExistence type="predicted"/>
<keyword evidence="4" id="KW-0808">Transferase</keyword>
<comment type="catalytic activity">
    <reaction evidence="1">
        <text>ATP + protein L-histidine = ADP + protein N-phospho-L-histidine.</text>
        <dbReference type="EC" id="2.7.13.3"/>
    </reaction>
</comment>
<dbReference type="AlphaFoldDB" id="A0A8J7LY26"/>
<evidence type="ECO:0000313" key="5">
    <source>
        <dbReference type="Proteomes" id="UP000636888"/>
    </source>
</evidence>
<dbReference type="InterPro" id="IPR003594">
    <property type="entry name" value="HATPase_dom"/>
</dbReference>
<dbReference type="GO" id="GO:0004673">
    <property type="term" value="F:protein histidine kinase activity"/>
    <property type="evidence" value="ECO:0007669"/>
    <property type="project" value="UniProtKB-EC"/>
</dbReference>
<dbReference type="SUPFAM" id="SSF55874">
    <property type="entry name" value="ATPase domain of HSP90 chaperone/DNA topoisomerase II/histidine kinase"/>
    <property type="match status" value="1"/>
</dbReference>
<organism evidence="4 5">
    <name type="scientific">Geomesophilobacter sediminis</name>
    <dbReference type="NCBI Taxonomy" id="2798584"/>
    <lineage>
        <taxon>Bacteria</taxon>
        <taxon>Pseudomonadati</taxon>
        <taxon>Thermodesulfobacteriota</taxon>
        <taxon>Desulfuromonadia</taxon>
        <taxon>Geobacterales</taxon>
        <taxon>Geobacteraceae</taxon>
        <taxon>Geomesophilobacter</taxon>
    </lineage>
</organism>
<evidence type="ECO:0000256" key="2">
    <source>
        <dbReference type="ARBA" id="ARBA00012438"/>
    </source>
</evidence>
<evidence type="ECO:0000313" key="4">
    <source>
        <dbReference type="EMBL" id="MBJ6724186.1"/>
    </source>
</evidence>
<dbReference type="RefSeq" id="WP_199383029.1">
    <property type="nucleotide sequence ID" value="NZ_JAEMHM010000004.1"/>
</dbReference>
<evidence type="ECO:0000259" key="3">
    <source>
        <dbReference type="PROSITE" id="PS50109"/>
    </source>
</evidence>
<dbReference type="InterPro" id="IPR036890">
    <property type="entry name" value="HATPase_C_sf"/>
</dbReference>
<dbReference type="PANTHER" id="PTHR43065">
    <property type="entry name" value="SENSOR HISTIDINE KINASE"/>
    <property type="match status" value="1"/>
</dbReference>
<dbReference type="PRINTS" id="PR00344">
    <property type="entry name" value="BCTRLSENSOR"/>
</dbReference>
<comment type="caution">
    <text evidence="4">The sequence shown here is derived from an EMBL/GenBank/DDBJ whole genome shotgun (WGS) entry which is preliminary data.</text>
</comment>
<reference evidence="4" key="1">
    <citation type="submission" date="2020-12" db="EMBL/GenBank/DDBJ databases">
        <title>Geomonas sp. Red875, isolated from river sediment.</title>
        <authorList>
            <person name="Xu Z."/>
            <person name="Zhang Z."/>
            <person name="Masuda Y."/>
            <person name="Itoh H."/>
            <person name="Senoo K."/>
        </authorList>
    </citation>
    <scope>NUCLEOTIDE SEQUENCE</scope>
    <source>
        <strain evidence="4">Red875</strain>
    </source>
</reference>
<dbReference type="Pfam" id="PF02518">
    <property type="entry name" value="HATPase_c"/>
    <property type="match status" value="1"/>
</dbReference>
<name>A0A8J7LY26_9BACT</name>
<dbReference type="Proteomes" id="UP000636888">
    <property type="component" value="Unassembled WGS sequence"/>
</dbReference>
<evidence type="ECO:0000256" key="1">
    <source>
        <dbReference type="ARBA" id="ARBA00000085"/>
    </source>
</evidence>
<dbReference type="PANTHER" id="PTHR43065:SF42">
    <property type="entry name" value="TWO-COMPONENT SENSOR PPRA"/>
    <property type="match status" value="1"/>
</dbReference>
<dbReference type="SMART" id="SM00387">
    <property type="entry name" value="HATPase_c"/>
    <property type="match status" value="1"/>
</dbReference>
<dbReference type="EC" id="2.7.13.3" evidence="2"/>
<dbReference type="InterPro" id="IPR005467">
    <property type="entry name" value="His_kinase_dom"/>
</dbReference>